<dbReference type="AlphaFoldDB" id="A0A7D6GSV3"/>
<evidence type="ECO:0000313" key="4">
    <source>
        <dbReference type="EMBL" id="QLK27243.1"/>
    </source>
</evidence>
<dbReference type="OrthoDB" id="206571at2157"/>
<feature type="coiled-coil region" evidence="1">
    <location>
        <begin position="31"/>
        <end position="100"/>
    </location>
</feature>
<proteinExistence type="predicted"/>
<dbReference type="Gene3D" id="1.20.5.340">
    <property type="match status" value="1"/>
</dbReference>
<feature type="compositionally biased region" description="Polar residues" evidence="2">
    <location>
        <begin position="110"/>
        <end position="123"/>
    </location>
</feature>
<sequence length="266" mass="28439">MSDIERIEQRLSAVERAVIDGDLELAALDDVASLAENLEALAERIDVHEQRIAELEGRIDALDGLVGSVESVNETVEQRANGAVAAVDRLEYRIDELERVVDTGDPDTVRGTQATRDGVSSDNGAAVENEARIPNHGETVGVREQTVATPDSAPDRSDRAAAVPVVSDDQTDASLPVEQAATEIVSAPVTNGESPNRQDDLTPDDRAEPTTTSDEDARSRREATQDSLDCRLAESADGDRSSGESSPDEDDESESGVLQLIRSKLP</sequence>
<keyword evidence="1" id="KW-0175">Coiled coil</keyword>
<evidence type="ECO:0000259" key="3">
    <source>
        <dbReference type="Pfam" id="PF23991"/>
    </source>
</evidence>
<name>A0A7D6GSV3_9EURY</name>
<feature type="compositionally biased region" description="Basic and acidic residues" evidence="2">
    <location>
        <begin position="196"/>
        <end position="208"/>
    </location>
</feature>
<evidence type="ECO:0000256" key="1">
    <source>
        <dbReference type="SAM" id="Coils"/>
    </source>
</evidence>
<organism evidence="4 5">
    <name type="scientific">Natrinema zhouii</name>
    <dbReference type="NCBI Taxonomy" id="1710539"/>
    <lineage>
        <taxon>Archaea</taxon>
        <taxon>Methanobacteriati</taxon>
        <taxon>Methanobacteriota</taxon>
        <taxon>Stenosarchaea group</taxon>
        <taxon>Halobacteria</taxon>
        <taxon>Halobacteriales</taxon>
        <taxon>Natrialbaceae</taxon>
        <taxon>Natrinema</taxon>
    </lineage>
</organism>
<feature type="region of interest" description="Disordered" evidence="2">
    <location>
        <begin position="103"/>
        <end position="266"/>
    </location>
</feature>
<dbReference type="InterPro" id="IPR055734">
    <property type="entry name" value="DUF7310"/>
</dbReference>
<gene>
    <name evidence="4" type="ORF">HYG81_06470</name>
</gene>
<dbReference type="Proteomes" id="UP000510869">
    <property type="component" value="Chromosome"/>
</dbReference>
<dbReference type="GeneID" id="56142833"/>
<reference evidence="4 5" key="1">
    <citation type="submission" date="2020-07" db="EMBL/GenBank/DDBJ databases">
        <title>Natrinema (YPL30) sp. nov. and Haloterrigena xxxxxx (YPL8) sp. nov., isolated from a salt mine.</title>
        <authorList>
            <person name="Cui H."/>
        </authorList>
    </citation>
    <scope>NUCLEOTIDE SEQUENCE [LARGE SCALE GENOMIC DNA]</scope>
    <source>
        <strain evidence="4 5">YPL13</strain>
    </source>
</reference>
<feature type="domain" description="DUF7310" evidence="3">
    <location>
        <begin position="7"/>
        <end position="89"/>
    </location>
</feature>
<dbReference type="EMBL" id="CP059154">
    <property type="protein sequence ID" value="QLK27243.1"/>
    <property type="molecule type" value="Genomic_DNA"/>
</dbReference>
<accession>A0A7D6GSV3</accession>
<evidence type="ECO:0000256" key="2">
    <source>
        <dbReference type="SAM" id="MobiDB-lite"/>
    </source>
</evidence>
<keyword evidence="5" id="KW-1185">Reference proteome</keyword>
<dbReference type="Pfam" id="PF23991">
    <property type="entry name" value="DUF7310"/>
    <property type="match status" value="1"/>
</dbReference>
<dbReference type="RefSeq" id="WP_180842405.1">
    <property type="nucleotide sequence ID" value="NZ_CP059154.1"/>
</dbReference>
<protein>
    <recommendedName>
        <fullName evidence="3">DUF7310 domain-containing protein</fullName>
    </recommendedName>
</protein>
<dbReference type="KEGG" id="nay:HYG81_06470"/>
<feature type="compositionally biased region" description="Basic and acidic residues" evidence="2">
    <location>
        <begin position="215"/>
        <end position="242"/>
    </location>
</feature>
<evidence type="ECO:0000313" key="5">
    <source>
        <dbReference type="Proteomes" id="UP000510869"/>
    </source>
</evidence>
<dbReference type="SUPFAM" id="SSF57997">
    <property type="entry name" value="Tropomyosin"/>
    <property type="match status" value="1"/>
</dbReference>